<dbReference type="Gene3D" id="3.40.50.2000">
    <property type="entry name" value="Glycogen Phosphorylase B"/>
    <property type="match status" value="1"/>
</dbReference>
<dbReference type="InterPro" id="IPR053205">
    <property type="entry name" value="GHMP_kinase_L-arabinokinase"/>
</dbReference>
<feature type="compositionally biased region" description="Low complexity" evidence="1">
    <location>
        <begin position="377"/>
        <end position="394"/>
    </location>
</feature>
<evidence type="ECO:0000313" key="2">
    <source>
        <dbReference type="EMBL" id="KAK7460441.1"/>
    </source>
</evidence>
<feature type="region of interest" description="Disordered" evidence="1">
    <location>
        <begin position="377"/>
        <end position="448"/>
    </location>
</feature>
<evidence type="ECO:0000313" key="3">
    <source>
        <dbReference type="Proteomes" id="UP001498398"/>
    </source>
</evidence>
<dbReference type="Proteomes" id="UP001498398">
    <property type="component" value="Unassembled WGS sequence"/>
</dbReference>
<keyword evidence="3" id="KW-1185">Reference proteome</keyword>
<reference evidence="2 3" key="1">
    <citation type="submission" date="2024-01" db="EMBL/GenBank/DDBJ databases">
        <title>A draft genome for the cacao thread blight pathogen Marasmiellus scandens.</title>
        <authorList>
            <person name="Baruah I.K."/>
            <person name="Leung J."/>
            <person name="Bukari Y."/>
            <person name="Amoako-Attah I."/>
            <person name="Meinhardt L.W."/>
            <person name="Bailey B.A."/>
            <person name="Cohen S.P."/>
        </authorList>
    </citation>
    <scope>NUCLEOTIDE SEQUENCE [LARGE SCALE GENOMIC DNA]</scope>
    <source>
        <strain evidence="2 3">GH-19</strain>
    </source>
</reference>
<accession>A0ABR1JJU2</accession>
<sequence length="701" mass="76965">MTRTPAVYVYYCSGHGYGHATRVSAFSCHLLDLDIEDEGRPTVYIVSSAPQHVFSEAMERGALYRYADWIDPVIVQPLAYRVDREKSVQVLKAFLSRKNEFAETERKWLVEIGARCVLSDAAFLGCLAAKLAGVPSVLITNFTFDSVYSYLSTSFIDDPHEFAPLESTLSSSDLPPDVPVPSSSLNPLVNQIYEGYRCADLLLRLPGHIPIPSFSSDPRTSLPSPQWVDPATNRFKPTIMDHLNQNRSETLVSSPIPLPPYTRLLKKAIQKRIIQAPLLVRPPLASPSPYSKEGRSKILSSVGVPGHLHNPNKTKILVVSFGGQVFRRPASSRRDSGAGSRDPGQAVQTVGVNGNVQHDIEKHDSGIGLGLGLGFPSTASPSSSLSNPDSLTGSANPSTITDHRQIDPDFNPPTSPRLTTDSHIWIPGAPPVNVSRPTSPRTSSIRSPRFPAAENGYVSLDAAAKVLDGISLSCISNQPESQPSPRFVVNVERSPASALEDLQLEEAQEDITEPKLLPDDSWIAIICGVSKEQWDASSSSSDLPPNFYIAPSSPPVHLPSLLAISDCLLGKLGYGSVSECIDSRTPFVYVSRPLFVEEFGLRVLLEKELGRGGVEMSREEYEGGNWAERIREAVGRGKEKREKRFEEGMVLEDDGYGHFNGEVREGKKREIGMVGIRKRRREGREMAKFLVGWVEDCWEGL</sequence>
<feature type="region of interest" description="Disordered" evidence="1">
    <location>
        <begin position="328"/>
        <end position="348"/>
    </location>
</feature>
<gene>
    <name evidence="2" type="ORF">VKT23_009163</name>
</gene>
<proteinExistence type="predicted"/>
<evidence type="ECO:0000256" key="1">
    <source>
        <dbReference type="SAM" id="MobiDB-lite"/>
    </source>
</evidence>
<dbReference type="PANTHER" id="PTHR38134">
    <property type="entry name" value="SLR1395 PROTEIN"/>
    <property type="match status" value="1"/>
</dbReference>
<evidence type="ECO:0008006" key="4">
    <source>
        <dbReference type="Google" id="ProtNLM"/>
    </source>
</evidence>
<dbReference type="EMBL" id="JBANRG010000015">
    <property type="protein sequence ID" value="KAK7460441.1"/>
    <property type="molecule type" value="Genomic_DNA"/>
</dbReference>
<protein>
    <recommendedName>
        <fullName evidence="4">L-arabinokinase</fullName>
    </recommendedName>
</protein>
<name>A0ABR1JJU2_9AGAR</name>
<comment type="caution">
    <text evidence="2">The sequence shown here is derived from an EMBL/GenBank/DDBJ whole genome shotgun (WGS) entry which is preliminary data.</text>
</comment>
<feature type="compositionally biased region" description="Low complexity" evidence="1">
    <location>
        <begin position="435"/>
        <end position="448"/>
    </location>
</feature>
<organism evidence="2 3">
    <name type="scientific">Marasmiellus scandens</name>
    <dbReference type="NCBI Taxonomy" id="2682957"/>
    <lineage>
        <taxon>Eukaryota</taxon>
        <taxon>Fungi</taxon>
        <taxon>Dikarya</taxon>
        <taxon>Basidiomycota</taxon>
        <taxon>Agaricomycotina</taxon>
        <taxon>Agaricomycetes</taxon>
        <taxon>Agaricomycetidae</taxon>
        <taxon>Agaricales</taxon>
        <taxon>Marasmiineae</taxon>
        <taxon>Omphalotaceae</taxon>
        <taxon>Marasmiellus</taxon>
    </lineage>
</organism>
<dbReference type="PANTHER" id="PTHR38134:SF2">
    <property type="entry name" value="GALACTOKINASE"/>
    <property type="match status" value="1"/>
</dbReference>